<dbReference type="SUPFAM" id="SSF50331">
    <property type="entry name" value="MOP-like"/>
    <property type="match status" value="1"/>
</dbReference>
<dbReference type="InterPro" id="IPR003593">
    <property type="entry name" value="AAA+_ATPase"/>
</dbReference>
<keyword evidence="2" id="KW-0547">Nucleotide-binding</keyword>
<protein>
    <submittedName>
        <fullName evidence="8">Spermidine/putrescine transport system ATP-binding protein</fullName>
    </submittedName>
</protein>
<dbReference type="PROSITE" id="PS00211">
    <property type="entry name" value="ABC_TRANSPORTER_1"/>
    <property type="match status" value="1"/>
</dbReference>
<dbReference type="EMBL" id="JACHHV010000033">
    <property type="protein sequence ID" value="MBB5888609.1"/>
    <property type="molecule type" value="Genomic_DNA"/>
</dbReference>
<keyword evidence="9" id="KW-1185">Reference proteome</keyword>
<dbReference type="InterPro" id="IPR050093">
    <property type="entry name" value="ABC_SmlMolc_Importer"/>
</dbReference>
<dbReference type="PROSITE" id="PS50893">
    <property type="entry name" value="ABC_TRANSPORTER_2"/>
    <property type="match status" value="1"/>
</dbReference>
<dbReference type="Gene3D" id="2.40.50.100">
    <property type="match status" value="1"/>
</dbReference>
<keyword evidence="5" id="KW-0175">Coiled coil</keyword>
<dbReference type="FunFam" id="3.40.50.300:FF:000042">
    <property type="entry name" value="Maltose/maltodextrin ABC transporter, ATP-binding protein"/>
    <property type="match status" value="1"/>
</dbReference>
<dbReference type="GO" id="GO:0016887">
    <property type="term" value="F:ATP hydrolysis activity"/>
    <property type="evidence" value="ECO:0007669"/>
    <property type="project" value="InterPro"/>
</dbReference>
<dbReference type="Proteomes" id="UP000562464">
    <property type="component" value="Unassembled WGS sequence"/>
</dbReference>
<name>A0A841CB39_9LACT</name>
<evidence type="ECO:0000256" key="3">
    <source>
        <dbReference type="ARBA" id="ARBA00022840"/>
    </source>
</evidence>
<keyword evidence="3 8" id="KW-0067">ATP-binding</keyword>
<evidence type="ECO:0000313" key="8">
    <source>
        <dbReference type="EMBL" id="MBB5888609.1"/>
    </source>
</evidence>
<dbReference type="SUPFAM" id="SSF52540">
    <property type="entry name" value="P-loop containing nucleoside triphosphate hydrolases"/>
    <property type="match status" value="1"/>
</dbReference>
<feature type="domain" description="ABC transporter" evidence="7">
    <location>
        <begin position="5"/>
        <end position="237"/>
    </location>
</feature>
<dbReference type="InterPro" id="IPR013611">
    <property type="entry name" value="Transp-assoc_OB_typ2"/>
</dbReference>
<comment type="caution">
    <text evidence="8">The sequence shown here is derived from an EMBL/GenBank/DDBJ whole genome shotgun (WGS) entry which is preliminary data.</text>
</comment>
<evidence type="ECO:0000256" key="1">
    <source>
        <dbReference type="ARBA" id="ARBA00022448"/>
    </source>
</evidence>
<evidence type="ECO:0000256" key="2">
    <source>
        <dbReference type="ARBA" id="ARBA00022741"/>
    </source>
</evidence>
<dbReference type="InterPro" id="IPR017871">
    <property type="entry name" value="ABC_transporter-like_CS"/>
</dbReference>
<dbReference type="Gene3D" id="3.40.50.300">
    <property type="entry name" value="P-loop containing nucleotide triphosphate hydrolases"/>
    <property type="match status" value="1"/>
</dbReference>
<keyword evidence="1" id="KW-0813">Transport</keyword>
<dbReference type="InterPro" id="IPR008995">
    <property type="entry name" value="Mo/tungstate-bd_C_term_dom"/>
</dbReference>
<organism evidence="8 9">
    <name type="scientific">Lactovum miscens</name>
    <dbReference type="NCBI Taxonomy" id="190387"/>
    <lineage>
        <taxon>Bacteria</taxon>
        <taxon>Bacillati</taxon>
        <taxon>Bacillota</taxon>
        <taxon>Bacilli</taxon>
        <taxon>Lactobacillales</taxon>
        <taxon>Streptococcaceae</taxon>
        <taxon>Lactovum</taxon>
    </lineage>
</organism>
<dbReference type="PANTHER" id="PTHR42781">
    <property type="entry name" value="SPERMIDINE/PUTRESCINE IMPORT ATP-BINDING PROTEIN POTA"/>
    <property type="match status" value="1"/>
</dbReference>
<dbReference type="SMART" id="SM00382">
    <property type="entry name" value="AAA"/>
    <property type="match status" value="1"/>
</dbReference>
<dbReference type="AlphaFoldDB" id="A0A841CB39"/>
<dbReference type="RefSeq" id="WP_183540827.1">
    <property type="nucleotide sequence ID" value="NZ_DASWOY010000030.1"/>
</dbReference>
<evidence type="ECO:0000259" key="7">
    <source>
        <dbReference type="PROSITE" id="PS50893"/>
    </source>
</evidence>
<dbReference type="InterPro" id="IPR003439">
    <property type="entry name" value="ABC_transporter-like_ATP-bd"/>
</dbReference>
<sequence length="446" mass="50164">MTALIEFRNVMKKFDVSSELVLKDINFELEQGKFYTLLGASGSGKSTILNILAGLLDATSGDIFLEGKRINDLPTNQRDIHTIFQSYALFPNMTVAENVGFALKIRKVAQAEIAQRVAETLKLVQLEGLGSRKISRLSGGQSQRVAIARAIIDRPKVLLLDESLSALDMKLRKDMQYELRELQQSLGITFIFVTHDQEEALAMSDWIFVMKDGEIVQSGTPTDIYDEPINHFVADFIGESNILNGVMVKDYLVKFNNQEFEAVDGGMRKNEPVEVVIRPEDIWFTLPDEGKFNVKVDTQLFRGVHYEIVAYDEFNNEWMIHSTHKAIVGENVGVDFDPEAIHIMRLNENEEDFDARIEEFAEEDERTEGLIKAVVEEAEEEEAAVHEALAEVVQEALGQTDEEAVAEAIDEILHSKDPSDSENKVESVVSEKSQTGLDFKKGEENV</sequence>
<dbReference type="Pfam" id="PF08402">
    <property type="entry name" value="TOBE_2"/>
    <property type="match status" value="1"/>
</dbReference>
<dbReference type="GO" id="GO:0043190">
    <property type="term" value="C:ATP-binding cassette (ABC) transporter complex"/>
    <property type="evidence" value="ECO:0007669"/>
    <property type="project" value="InterPro"/>
</dbReference>
<gene>
    <name evidence="8" type="ORF">HNQ37_001511</name>
</gene>
<accession>A0A841CB39</accession>
<dbReference type="GO" id="GO:0005524">
    <property type="term" value="F:ATP binding"/>
    <property type="evidence" value="ECO:0007669"/>
    <property type="project" value="UniProtKB-KW"/>
</dbReference>
<feature type="coiled-coil region" evidence="5">
    <location>
        <begin position="343"/>
        <end position="395"/>
    </location>
</feature>
<dbReference type="GO" id="GO:0140359">
    <property type="term" value="F:ABC-type transporter activity"/>
    <property type="evidence" value="ECO:0007669"/>
    <property type="project" value="UniProtKB-ARBA"/>
</dbReference>
<evidence type="ECO:0000256" key="6">
    <source>
        <dbReference type="SAM" id="MobiDB-lite"/>
    </source>
</evidence>
<dbReference type="PANTHER" id="PTHR42781:SF4">
    <property type="entry name" value="SPERMIDINE_PUTRESCINE IMPORT ATP-BINDING PROTEIN POTA"/>
    <property type="match status" value="1"/>
</dbReference>
<dbReference type="Pfam" id="PF00005">
    <property type="entry name" value="ABC_tran"/>
    <property type="match status" value="1"/>
</dbReference>
<feature type="compositionally biased region" description="Basic and acidic residues" evidence="6">
    <location>
        <begin position="413"/>
        <end position="425"/>
    </location>
</feature>
<evidence type="ECO:0000313" key="9">
    <source>
        <dbReference type="Proteomes" id="UP000562464"/>
    </source>
</evidence>
<evidence type="ECO:0000256" key="5">
    <source>
        <dbReference type="SAM" id="Coils"/>
    </source>
</evidence>
<evidence type="ECO:0000256" key="4">
    <source>
        <dbReference type="ARBA" id="ARBA00022967"/>
    </source>
</evidence>
<keyword evidence="4" id="KW-1278">Translocase</keyword>
<dbReference type="InterPro" id="IPR027417">
    <property type="entry name" value="P-loop_NTPase"/>
</dbReference>
<reference evidence="8 9" key="1">
    <citation type="submission" date="2020-08" db="EMBL/GenBank/DDBJ databases">
        <title>Genomic Encyclopedia of Type Strains, Phase IV (KMG-IV): sequencing the most valuable type-strain genomes for metagenomic binning, comparative biology and taxonomic classification.</title>
        <authorList>
            <person name="Goeker M."/>
        </authorList>
    </citation>
    <scope>NUCLEOTIDE SEQUENCE [LARGE SCALE GENOMIC DNA]</scope>
    <source>
        <strain evidence="8 9">DSM 14925</strain>
    </source>
</reference>
<proteinExistence type="predicted"/>
<feature type="region of interest" description="Disordered" evidence="6">
    <location>
        <begin position="413"/>
        <end position="446"/>
    </location>
</feature>